<dbReference type="AlphaFoldDB" id="A0A7X4RVD3"/>
<evidence type="ECO:0000313" key="3">
    <source>
        <dbReference type="Proteomes" id="UP000462621"/>
    </source>
</evidence>
<protein>
    <submittedName>
        <fullName evidence="2">Uncharacterized protein</fullName>
    </submittedName>
</protein>
<reference evidence="2 3" key="1">
    <citation type="submission" date="2019-10" db="EMBL/GenBank/DDBJ databases">
        <title>Vibrio sp. nov. isolated from a shrimp pond.</title>
        <authorList>
            <person name="Gomez-Gil B."/>
            <person name="Enciso-Ibarra J."/>
            <person name="Enciso-Ibarra K."/>
            <person name="Bolan-Mejia C."/>
        </authorList>
    </citation>
    <scope>NUCLEOTIDE SEQUENCE [LARGE SCALE GENOMIC DNA]</scope>
    <source>
        <strain evidence="2 3">CAIM 722</strain>
    </source>
</reference>
<dbReference type="Proteomes" id="UP000462621">
    <property type="component" value="Unassembled WGS sequence"/>
</dbReference>
<organism evidence="2 3">
    <name type="scientific">Vibrio eleionomae</name>
    <dbReference type="NCBI Taxonomy" id="2653505"/>
    <lineage>
        <taxon>Bacteria</taxon>
        <taxon>Pseudomonadati</taxon>
        <taxon>Pseudomonadota</taxon>
        <taxon>Gammaproteobacteria</taxon>
        <taxon>Vibrionales</taxon>
        <taxon>Vibrionaceae</taxon>
        <taxon>Vibrio</taxon>
    </lineage>
</organism>
<comment type="caution">
    <text evidence="2">The sequence shown here is derived from an EMBL/GenBank/DDBJ whole genome shotgun (WGS) entry which is preliminary data.</text>
</comment>
<evidence type="ECO:0000313" key="2">
    <source>
        <dbReference type="EMBL" id="MZI94192.1"/>
    </source>
</evidence>
<dbReference type="EMBL" id="WEKT01000024">
    <property type="protein sequence ID" value="MZI94192.1"/>
    <property type="molecule type" value="Genomic_DNA"/>
</dbReference>
<proteinExistence type="predicted"/>
<sequence length="123" mass="12935">MGSTGSGRFTDYSGTRSVGGETGGASGTDKCLMSFNCILEDVGISAYYTTNNSLPNIGDAVQINFGQSRIVAIEAKSQLLLGALPTQFNYLAACLQDGHSYIGVITNTSLIPQPIVRIDVTHV</sequence>
<gene>
    <name evidence="2" type="ORF">F9817_13410</name>
</gene>
<evidence type="ECO:0000256" key="1">
    <source>
        <dbReference type="SAM" id="MobiDB-lite"/>
    </source>
</evidence>
<dbReference type="RefSeq" id="WP_161156359.1">
    <property type="nucleotide sequence ID" value="NZ_WEKT01000024.1"/>
</dbReference>
<name>A0A7X4RVD3_9VIBR</name>
<accession>A0A7X4RVD3</accession>
<keyword evidence="3" id="KW-1185">Reference proteome</keyword>
<feature type="compositionally biased region" description="Polar residues" evidence="1">
    <location>
        <begin position="1"/>
        <end position="16"/>
    </location>
</feature>
<feature type="region of interest" description="Disordered" evidence="1">
    <location>
        <begin position="1"/>
        <end position="24"/>
    </location>
</feature>